<dbReference type="Proteomes" id="UP001208570">
    <property type="component" value="Unassembled WGS sequence"/>
</dbReference>
<gene>
    <name evidence="1" type="ORF">LSH36_942g01089</name>
</gene>
<organism evidence="1 2">
    <name type="scientific">Paralvinella palmiformis</name>
    <dbReference type="NCBI Taxonomy" id="53620"/>
    <lineage>
        <taxon>Eukaryota</taxon>
        <taxon>Metazoa</taxon>
        <taxon>Spiralia</taxon>
        <taxon>Lophotrochozoa</taxon>
        <taxon>Annelida</taxon>
        <taxon>Polychaeta</taxon>
        <taxon>Sedentaria</taxon>
        <taxon>Canalipalpata</taxon>
        <taxon>Terebellida</taxon>
        <taxon>Terebelliformia</taxon>
        <taxon>Alvinellidae</taxon>
        <taxon>Paralvinella</taxon>
    </lineage>
</organism>
<dbReference type="AlphaFoldDB" id="A0AAD9MQT4"/>
<comment type="caution">
    <text evidence="1">The sequence shown here is derived from an EMBL/GenBank/DDBJ whole genome shotgun (WGS) entry which is preliminary data.</text>
</comment>
<keyword evidence="2" id="KW-1185">Reference proteome</keyword>
<dbReference type="EMBL" id="JAODUP010000942">
    <property type="protein sequence ID" value="KAK2142537.1"/>
    <property type="molecule type" value="Genomic_DNA"/>
</dbReference>
<evidence type="ECO:0000313" key="1">
    <source>
        <dbReference type="EMBL" id="KAK2142537.1"/>
    </source>
</evidence>
<sequence>MPYVTNTALSSGRKPDILHEAVDDDDDQIPDIDCYATNRNTGNDVRERDDDIAGVDASGDVVTYAVLGFEVRACSGEEARLHCETGLYVKVVSIVGGFGRSDTSCTQTADCVITYGEEELGEVRGNIMALRTRTKL</sequence>
<evidence type="ECO:0000313" key="2">
    <source>
        <dbReference type="Proteomes" id="UP001208570"/>
    </source>
</evidence>
<accession>A0AAD9MQT4</accession>
<protein>
    <submittedName>
        <fullName evidence="1">Uncharacterized protein</fullName>
    </submittedName>
</protein>
<proteinExistence type="predicted"/>
<name>A0AAD9MQT4_9ANNE</name>
<reference evidence="1" key="1">
    <citation type="journal article" date="2023" name="Mol. Biol. Evol.">
        <title>Third-Generation Sequencing Reveals the Adaptive Role of the Epigenome in Three Deep-Sea Polychaetes.</title>
        <authorList>
            <person name="Perez M."/>
            <person name="Aroh O."/>
            <person name="Sun Y."/>
            <person name="Lan Y."/>
            <person name="Juniper S.K."/>
            <person name="Young C.R."/>
            <person name="Angers B."/>
            <person name="Qian P.Y."/>
        </authorList>
    </citation>
    <scope>NUCLEOTIDE SEQUENCE</scope>
    <source>
        <strain evidence="1">P08H-3</strain>
    </source>
</reference>